<dbReference type="InterPro" id="IPR025393">
    <property type="entry name" value="DUF4301"/>
</dbReference>
<comment type="caution">
    <text evidence="2">The sequence shown here is derived from an EMBL/GenBank/DDBJ whole genome shotgun (WGS) entry which is preliminary data.</text>
</comment>
<reference evidence="2" key="1">
    <citation type="submission" date="2019-03" db="EMBL/GenBank/DDBJ databases">
        <title>Single cell metagenomics reveals metabolic interactions within the superorganism composed of flagellate Streblomastix strix and complex community of Bacteroidetes bacteria on its surface.</title>
        <authorList>
            <person name="Treitli S.C."/>
            <person name="Kolisko M."/>
            <person name="Husnik F."/>
            <person name="Keeling P."/>
            <person name="Hampl V."/>
        </authorList>
    </citation>
    <scope>NUCLEOTIDE SEQUENCE</scope>
    <source>
        <strain evidence="2">STM</strain>
    </source>
</reference>
<gene>
    <name evidence="2" type="ORF">EZS27_031730</name>
</gene>
<proteinExistence type="predicted"/>
<name>A0A5J4Q881_9ZZZZ</name>
<feature type="domain" description="DUF4301" evidence="1">
    <location>
        <begin position="4"/>
        <end position="126"/>
    </location>
</feature>
<accession>A0A5J4Q881</accession>
<evidence type="ECO:0000259" key="1">
    <source>
        <dbReference type="Pfam" id="PF14134"/>
    </source>
</evidence>
<dbReference type="EMBL" id="SNRY01004259">
    <property type="protein sequence ID" value="KAA6318236.1"/>
    <property type="molecule type" value="Genomic_DNA"/>
</dbReference>
<dbReference type="Pfam" id="PF14134">
    <property type="entry name" value="DUF4301"/>
    <property type="match status" value="1"/>
</dbReference>
<protein>
    <recommendedName>
        <fullName evidence="1">DUF4301 domain-containing protein</fullName>
    </recommendedName>
</protein>
<dbReference type="AlphaFoldDB" id="A0A5J4Q881"/>
<evidence type="ECO:0000313" key="2">
    <source>
        <dbReference type="EMBL" id="KAA6318236.1"/>
    </source>
</evidence>
<sequence>MITSEDKRMLVEKGISEAQIVEQINYFQKGFPYLKLEAAASVEKGILVPTAGEQQRYLSVWRDYTQTNKKIMKFVPASGAASRMFKNLFEFLEVDYELPVLEFEQIFFASIGEFAFYEDLNEACIRIENKA</sequence>
<organism evidence="2">
    <name type="scientific">termite gut metagenome</name>
    <dbReference type="NCBI Taxonomy" id="433724"/>
    <lineage>
        <taxon>unclassified sequences</taxon>
        <taxon>metagenomes</taxon>
        <taxon>organismal metagenomes</taxon>
    </lineage>
</organism>